<protein>
    <submittedName>
        <fullName evidence="2">Uncharacterized protein</fullName>
    </submittedName>
</protein>
<comment type="caution">
    <text evidence="2">The sequence shown here is derived from an EMBL/GenBank/DDBJ whole genome shotgun (WGS) entry which is preliminary data.</text>
</comment>
<sequence length="98" mass="10866">MLPWSVELFELGGPIGSDRPAQEGGTGFDRFWHSAMMELFPQRGTTFSAVQNRLLHNRVGRSRTAVGTPPSHRNPRRRLGDFSQATLQRCSAFSAPAP</sequence>
<accession>A0A0F0GYS7</accession>
<dbReference type="PATRIC" id="fig|68170.10.peg.4197"/>
<feature type="region of interest" description="Disordered" evidence="1">
    <location>
        <begin position="59"/>
        <end position="81"/>
    </location>
</feature>
<proteinExistence type="predicted"/>
<reference evidence="2 3" key="1">
    <citation type="submission" date="2015-02" db="EMBL/GenBank/DDBJ databases">
        <authorList>
            <person name="Ju K.-S."/>
            <person name="Doroghazi J.R."/>
            <person name="Metcalf W."/>
        </authorList>
    </citation>
    <scope>NUCLEOTIDE SEQUENCE [LARGE SCALE GENOMIC DNA]</scope>
    <source>
        <strain evidence="2 3">NRRL B-16140</strain>
    </source>
</reference>
<evidence type="ECO:0000313" key="2">
    <source>
        <dbReference type="EMBL" id="KJK48619.1"/>
    </source>
</evidence>
<evidence type="ECO:0000256" key="1">
    <source>
        <dbReference type="SAM" id="MobiDB-lite"/>
    </source>
</evidence>
<keyword evidence="3" id="KW-1185">Reference proteome</keyword>
<dbReference type="Proteomes" id="UP000033393">
    <property type="component" value="Unassembled WGS sequence"/>
</dbReference>
<organism evidence="2 3">
    <name type="scientific">Lentzea aerocolonigenes</name>
    <name type="common">Lechevalieria aerocolonigenes</name>
    <name type="synonym">Saccharothrix aerocolonigenes</name>
    <dbReference type="NCBI Taxonomy" id="68170"/>
    <lineage>
        <taxon>Bacteria</taxon>
        <taxon>Bacillati</taxon>
        <taxon>Actinomycetota</taxon>
        <taxon>Actinomycetes</taxon>
        <taxon>Pseudonocardiales</taxon>
        <taxon>Pseudonocardiaceae</taxon>
        <taxon>Lentzea</taxon>
    </lineage>
</organism>
<evidence type="ECO:0000313" key="3">
    <source>
        <dbReference type="Proteomes" id="UP000033393"/>
    </source>
</evidence>
<dbReference type="AlphaFoldDB" id="A0A0F0GYS7"/>
<gene>
    <name evidence="2" type="ORF">UK23_16550</name>
</gene>
<name>A0A0F0GYS7_LENAE</name>
<dbReference type="EMBL" id="JYJG01000101">
    <property type="protein sequence ID" value="KJK48619.1"/>
    <property type="molecule type" value="Genomic_DNA"/>
</dbReference>